<dbReference type="Proteomes" id="UP000716004">
    <property type="component" value="Unassembled WGS sequence"/>
</dbReference>
<dbReference type="PANTHER" id="PTHR42859">
    <property type="entry name" value="OXIDOREDUCTASE"/>
    <property type="match status" value="1"/>
</dbReference>
<evidence type="ECO:0000256" key="3">
    <source>
        <dbReference type="ARBA" id="ARBA00022723"/>
    </source>
</evidence>
<dbReference type="InterPro" id="IPR017896">
    <property type="entry name" value="4Fe4S_Fe-S-bd"/>
</dbReference>
<dbReference type="EMBL" id="JAGVSJ010000001">
    <property type="protein sequence ID" value="MBX8630906.1"/>
    <property type="molecule type" value="Genomic_DNA"/>
</dbReference>
<evidence type="ECO:0000256" key="5">
    <source>
        <dbReference type="ARBA" id="ARBA00023004"/>
    </source>
</evidence>
<evidence type="ECO:0000313" key="8">
    <source>
        <dbReference type="EMBL" id="MBX8630906.1"/>
    </source>
</evidence>
<dbReference type="GO" id="GO:0051539">
    <property type="term" value="F:4 iron, 4 sulfur cluster binding"/>
    <property type="evidence" value="ECO:0007669"/>
    <property type="project" value="UniProtKB-KW"/>
</dbReference>
<keyword evidence="5" id="KW-0408">Iron</keyword>
<sequence>MTVTQKYGLVFDPLKCTGCKECEKACVDAHPDDIVKEPRIRIRAGNAGSFKATYCVQCNECAPSTVCPSDLITFNKEKLTWLLEEERCIACNACIPKCPFNAIFLDPTMGVETAYKCDMCIGVQGGPRCVAACPTSAIAIGIAPVEKVREGAVT</sequence>
<keyword evidence="6" id="KW-0411">Iron-sulfur</keyword>
<comment type="caution">
    <text evidence="8">The sequence shown here is derived from an EMBL/GenBank/DDBJ whole genome shotgun (WGS) entry which is preliminary data.</text>
</comment>
<keyword evidence="4" id="KW-0249">Electron transport</keyword>
<gene>
    <name evidence="8" type="ORF">J9259_00050</name>
</gene>
<evidence type="ECO:0000256" key="6">
    <source>
        <dbReference type="ARBA" id="ARBA00023014"/>
    </source>
</evidence>
<keyword evidence="2" id="KW-0004">4Fe-4S</keyword>
<dbReference type="Pfam" id="PF12800">
    <property type="entry name" value="Fer4_4"/>
    <property type="match status" value="1"/>
</dbReference>
<dbReference type="AlphaFoldDB" id="A0A8J7YNN5"/>
<dbReference type="Pfam" id="PF12838">
    <property type="entry name" value="Fer4_7"/>
    <property type="match status" value="1"/>
</dbReference>
<evidence type="ECO:0000256" key="4">
    <source>
        <dbReference type="ARBA" id="ARBA00022982"/>
    </source>
</evidence>
<evidence type="ECO:0000256" key="1">
    <source>
        <dbReference type="ARBA" id="ARBA00022448"/>
    </source>
</evidence>
<dbReference type="PROSITE" id="PS00198">
    <property type="entry name" value="4FE4S_FER_1"/>
    <property type="match status" value="1"/>
</dbReference>
<protein>
    <submittedName>
        <fullName evidence="8">4Fe-4S binding protein</fullName>
    </submittedName>
</protein>
<feature type="domain" description="4Fe-4S ferredoxin-type" evidence="7">
    <location>
        <begin position="79"/>
        <end position="108"/>
    </location>
</feature>
<dbReference type="Gene3D" id="3.30.70.20">
    <property type="match status" value="2"/>
</dbReference>
<keyword evidence="1" id="KW-0813">Transport</keyword>
<dbReference type="GO" id="GO:0046872">
    <property type="term" value="F:metal ion binding"/>
    <property type="evidence" value="ECO:0007669"/>
    <property type="project" value="UniProtKB-KW"/>
</dbReference>
<dbReference type="InterPro" id="IPR017900">
    <property type="entry name" value="4Fe4S_Fe_S_CS"/>
</dbReference>
<dbReference type="GO" id="GO:0016491">
    <property type="term" value="F:oxidoreductase activity"/>
    <property type="evidence" value="ECO:0007669"/>
    <property type="project" value="UniProtKB-ARBA"/>
</dbReference>
<evidence type="ECO:0000256" key="2">
    <source>
        <dbReference type="ARBA" id="ARBA00022485"/>
    </source>
</evidence>
<evidence type="ECO:0000259" key="7">
    <source>
        <dbReference type="PROSITE" id="PS51379"/>
    </source>
</evidence>
<name>A0A8J7YNN5_9ARCH</name>
<dbReference type="InterPro" id="IPR050294">
    <property type="entry name" value="RnfB_subfamily"/>
</dbReference>
<feature type="domain" description="4Fe-4S ferredoxin-type" evidence="7">
    <location>
        <begin position="46"/>
        <end position="77"/>
    </location>
</feature>
<organism evidence="8 9">
    <name type="scientific">Candidatus Sysuiplasma superficiale</name>
    <dbReference type="NCBI Taxonomy" id="2823368"/>
    <lineage>
        <taxon>Archaea</taxon>
        <taxon>Methanobacteriati</taxon>
        <taxon>Thermoplasmatota</taxon>
        <taxon>Thermoplasmata</taxon>
        <taxon>Candidatus Sysuiplasmatales</taxon>
        <taxon>Candidatus Sysuiplasmataceae</taxon>
        <taxon>Candidatus Sysuiplasma</taxon>
    </lineage>
</organism>
<dbReference type="SUPFAM" id="SSF54862">
    <property type="entry name" value="4Fe-4S ferredoxins"/>
    <property type="match status" value="1"/>
</dbReference>
<keyword evidence="3" id="KW-0479">Metal-binding</keyword>
<reference evidence="8" key="1">
    <citation type="submission" date="2021-04" db="EMBL/GenBank/DDBJ databases">
        <title>Genomic insights into ecological role and evolution of a novel Thermoplasmata order Candidatus Sysuiplasmatales.</title>
        <authorList>
            <person name="Yuan Y."/>
        </authorList>
    </citation>
    <scope>NUCLEOTIDE SEQUENCE</scope>
    <source>
        <strain evidence="8">YP2-bin.285</strain>
    </source>
</reference>
<accession>A0A8J7YNN5</accession>
<dbReference type="PANTHER" id="PTHR42859:SF10">
    <property type="entry name" value="DIMETHYLSULFOXIDE REDUCTASE CHAIN B"/>
    <property type="match status" value="1"/>
</dbReference>
<evidence type="ECO:0000313" key="9">
    <source>
        <dbReference type="Proteomes" id="UP000716004"/>
    </source>
</evidence>
<feature type="domain" description="4Fe-4S ferredoxin-type" evidence="7">
    <location>
        <begin position="7"/>
        <end position="37"/>
    </location>
</feature>
<proteinExistence type="predicted"/>
<dbReference type="PROSITE" id="PS51379">
    <property type="entry name" value="4FE4S_FER_2"/>
    <property type="match status" value="3"/>
</dbReference>